<reference evidence="5" key="1">
    <citation type="submission" date="2021-01" db="EMBL/GenBank/DDBJ databases">
        <authorList>
            <person name="Corre E."/>
            <person name="Pelletier E."/>
            <person name="Niang G."/>
            <person name="Scheremetjew M."/>
            <person name="Finn R."/>
            <person name="Kale V."/>
            <person name="Holt S."/>
            <person name="Cochrane G."/>
            <person name="Meng A."/>
            <person name="Brown T."/>
            <person name="Cohen L."/>
        </authorList>
    </citation>
    <scope>NUCLEOTIDE SEQUENCE</scope>
    <source>
        <strain evidence="5">SAG 36.94</strain>
    </source>
</reference>
<evidence type="ECO:0000256" key="2">
    <source>
        <dbReference type="ARBA" id="ARBA00021534"/>
    </source>
</evidence>
<dbReference type="PANTHER" id="PTHR33787">
    <property type="match status" value="1"/>
</dbReference>
<evidence type="ECO:0000256" key="1">
    <source>
        <dbReference type="ARBA" id="ARBA00009846"/>
    </source>
</evidence>
<dbReference type="InterPro" id="IPR007572">
    <property type="entry name" value="Uncharacterised_Ycf20"/>
</dbReference>
<gene>
    <name evidence="5" type="ORF">CCAE0312_LOCUS6164</name>
</gene>
<dbReference type="EMBL" id="HBGH01011098">
    <property type="protein sequence ID" value="CAD9234076.1"/>
    <property type="molecule type" value="Transcribed_RNA"/>
</dbReference>
<keyword evidence="4" id="KW-0472">Membrane</keyword>
<feature type="transmembrane region" description="Helical" evidence="4">
    <location>
        <begin position="106"/>
        <end position="130"/>
    </location>
</feature>
<evidence type="ECO:0000256" key="4">
    <source>
        <dbReference type="SAM" id="Phobius"/>
    </source>
</evidence>
<evidence type="ECO:0000256" key="3">
    <source>
        <dbReference type="SAM" id="MobiDB-lite"/>
    </source>
</evidence>
<sequence length="185" mass="20550">MLGSFVWSGSVGYPFGWVTVSLIKTSRTFCFTRGRYCFSRNRPIRAVAGDGEGEDSERTMRNLDPPGPRGYQDASQTALQRVARYVRTGALYEFEQYLRKRPIRQLTAGSIAILLGFFSATSAATIIGSVADWDPLAAAVLILWTEGFTRKYYSTSKPSSFLRLLNAFKIGLTYGMIVDALKLST</sequence>
<dbReference type="Pfam" id="PF04483">
    <property type="entry name" value="DUF565"/>
    <property type="match status" value="1"/>
</dbReference>
<accession>A0A7S1TEA8</accession>
<dbReference type="AlphaFoldDB" id="A0A7S1TEA8"/>
<feature type="region of interest" description="Disordered" evidence="3">
    <location>
        <begin position="48"/>
        <end position="73"/>
    </location>
</feature>
<comment type="similarity">
    <text evidence="1">Belongs to the ycf20 family.</text>
</comment>
<dbReference type="PANTHER" id="PTHR33787:SF4">
    <property type="entry name" value="YCF20-LIKE PROTEIN"/>
    <property type="match status" value="1"/>
</dbReference>
<organism evidence="5">
    <name type="scientific">Compsopogon caeruleus</name>
    <dbReference type="NCBI Taxonomy" id="31354"/>
    <lineage>
        <taxon>Eukaryota</taxon>
        <taxon>Rhodophyta</taxon>
        <taxon>Compsopogonophyceae</taxon>
        <taxon>Compsopogonales</taxon>
        <taxon>Compsopogonaceae</taxon>
        <taxon>Compsopogon</taxon>
    </lineage>
</organism>
<evidence type="ECO:0000313" key="5">
    <source>
        <dbReference type="EMBL" id="CAD9234076.1"/>
    </source>
</evidence>
<keyword evidence="4" id="KW-1133">Transmembrane helix</keyword>
<name>A0A7S1TEA8_9RHOD</name>
<protein>
    <recommendedName>
        <fullName evidence="2">Uncharacterized protein ycf20</fullName>
    </recommendedName>
</protein>
<proteinExistence type="inferred from homology"/>
<keyword evidence="4" id="KW-0812">Transmembrane</keyword>